<dbReference type="Proteomes" id="UP000007305">
    <property type="component" value="Chromosome 4"/>
</dbReference>
<dbReference type="Gramene" id="Zm00001eb183020_T001">
    <property type="protein sequence ID" value="Zm00001eb183020_P001"/>
    <property type="gene ID" value="Zm00001eb183020"/>
</dbReference>
<name>A0A804NSK2_MAIZE</name>
<accession>A0A804NSK2</accession>
<dbReference type="AlphaFoldDB" id="A0A804NSK2"/>
<reference evidence="3" key="1">
    <citation type="journal article" date="2009" name="Science">
        <title>The B73 maize genome: complexity, diversity, and dynamics.</title>
        <authorList>
            <person name="Schnable P.S."/>
            <person name="Ware D."/>
            <person name="Fulton R.S."/>
            <person name="Stein J.C."/>
            <person name="Wei F."/>
            <person name="Pasternak S."/>
            <person name="Liang C."/>
            <person name="Zhang J."/>
            <person name="Fulton L."/>
            <person name="Graves T.A."/>
            <person name="Minx P."/>
            <person name="Reily A.D."/>
            <person name="Courtney L."/>
            <person name="Kruchowski S.S."/>
            <person name="Tomlinson C."/>
            <person name="Strong C."/>
            <person name="Delehaunty K."/>
            <person name="Fronick C."/>
            <person name="Courtney B."/>
            <person name="Rock S.M."/>
            <person name="Belter E."/>
            <person name="Du F."/>
            <person name="Kim K."/>
            <person name="Abbott R.M."/>
            <person name="Cotton M."/>
            <person name="Levy A."/>
            <person name="Marchetto P."/>
            <person name="Ochoa K."/>
            <person name="Jackson S.M."/>
            <person name="Gillam B."/>
            <person name="Chen W."/>
            <person name="Yan L."/>
            <person name="Higginbotham J."/>
            <person name="Cardenas M."/>
            <person name="Waligorski J."/>
            <person name="Applebaum E."/>
            <person name="Phelps L."/>
            <person name="Falcone J."/>
            <person name="Kanchi K."/>
            <person name="Thane T."/>
            <person name="Scimone A."/>
            <person name="Thane N."/>
            <person name="Henke J."/>
            <person name="Wang T."/>
            <person name="Ruppert J."/>
            <person name="Shah N."/>
            <person name="Rotter K."/>
            <person name="Hodges J."/>
            <person name="Ingenthron E."/>
            <person name="Cordes M."/>
            <person name="Kohlberg S."/>
            <person name="Sgro J."/>
            <person name="Delgado B."/>
            <person name="Mead K."/>
            <person name="Chinwalla A."/>
            <person name="Leonard S."/>
            <person name="Crouse K."/>
            <person name="Collura K."/>
            <person name="Kudrna D."/>
            <person name="Currie J."/>
            <person name="He R."/>
            <person name="Angelova A."/>
            <person name="Rajasekar S."/>
            <person name="Mueller T."/>
            <person name="Lomeli R."/>
            <person name="Scara G."/>
            <person name="Ko A."/>
            <person name="Delaney K."/>
            <person name="Wissotski M."/>
            <person name="Lopez G."/>
            <person name="Campos D."/>
            <person name="Braidotti M."/>
            <person name="Ashley E."/>
            <person name="Golser W."/>
            <person name="Kim H."/>
            <person name="Lee S."/>
            <person name="Lin J."/>
            <person name="Dujmic Z."/>
            <person name="Kim W."/>
            <person name="Talag J."/>
            <person name="Zuccolo A."/>
            <person name="Fan C."/>
            <person name="Sebastian A."/>
            <person name="Kramer M."/>
            <person name="Spiegel L."/>
            <person name="Nascimento L."/>
            <person name="Zutavern T."/>
            <person name="Miller B."/>
            <person name="Ambroise C."/>
            <person name="Muller S."/>
            <person name="Spooner W."/>
            <person name="Narechania A."/>
            <person name="Ren L."/>
            <person name="Wei S."/>
            <person name="Kumari S."/>
            <person name="Faga B."/>
            <person name="Levy M.J."/>
            <person name="McMahan L."/>
            <person name="Van Buren P."/>
            <person name="Vaughn M.W."/>
            <person name="Ying K."/>
            <person name="Yeh C.-T."/>
            <person name="Emrich S.J."/>
            <person name="Jia Y."/>
            <person name="Kalyanaraman A."/>
            <person name="Hsia A.-P."/>
            <person name="Barbazuk W.B."/>
            <person name="Baucom R.S."/>
            <person name="Brutnell T.P."/>
            <person name="Carpita N.C."/>
            <person name="Chaparro C."/>
            <person name="Chia J.-M."/>
            <person name="Deragon J.-M."/>
            <person name="Estill J.C."/>
            <person name="Fu Y."/>
            <person name="Jeddeloh J.A."/>
            <person name="Han Y."/>
            <person name="Lee H."/>
            <person name="Li P."/>
            <person name="Lisch D.R."/>
            <person name="Liu S."/>
            <person name="Liu Z."/>
            <person name="Nagel D.H."/>
            <person name="McCann M.C."/>
            <person name="SanMiguel P."/>
            <person name="Myers A.M."/>
            <person name="Nettleton D."/>
            <person name="Nguyen J."/>
            <person name="Penning B.W."/>
            <person name="Ponnala L."/>
            <person name="Schneider K.L."/>
            <person name="Schwartz D.C."/>
            <person name="Sharma A."/>
            <person name="Soderlund C."/>
            <person name="Springer N.M."/>
            <person name="Sun Q."/>
            <person name="Wang H."/>
            <person name="Waterman M."/>
            <person name="Westerman R."/>
            <person name="Wolfgruber T.K."/>
            <person name="Yang L."/>
            <person name="Yu Y."/>
            <person name="Zhang L."/>
            <person name="Zhou S."/>
            <person name="Zhu Q."/>
            <person name="Bennetzen J.L."/>
            <person name="Dawe R.K."/>
            <person name="Jiang J."/>
            <person name="Jiang N."/>
            <person name="Presting G.G."/>
            <person name="Wessler S.R."/>
            <person name="Aluru S."/>
            <person name="Martienssen R.A."/>
            <person name="Clifton S.W."/>
            <person name="McCombie W.R."/>
            <person name="Wing R.A."/>
            <person name="Wilson R.K."/>
        </authorList>
    </citation>
    <scope>NUCLEOTIDE SEQUENCE [LARGE SCALE GENOMIC DNA]</scope>
    <source>
        <strain evidence="3">cv. B73</strain>
    </source>
</reference>
<sequence length="174" mass="18702">MLKGCESLLRRQCRPRTPAGYMEPTPLPVSLWAVPPDTSIVSPRHPSPQTVPAPRAMAALPTATPTAPRTAIRPRTCPPPRPPPRRRRPSPLPPSIHLLATVTSPSLFLWAAIGNFALDSIPIRPSVAMNSSAKLGSDRCTSCCRLNLRLAVKSKGTDKPKGSKGNVDKDPNKA</sequence>
<protein>
    <submittedName>
        <fullName evidence="2">Uncharacterized protein</fullName>
    </submittedName>
</protein>
<feature type="compositionally biased region" description="Low complexity" evidence="1">
    <location>
        <begin position="60"/>
        <end position="75"/>
    </location>
</feature>
<evidence type="ECO:0000313" key="3">
    <source>
        <dbReference type="Proteomes" id="UP000007305"/>
    </source>
</evidence>
<proteinExistence type="predicted"/>
<reference evidence="2" key="3">
    <citation type="submission" date="2021-05" db="UniProtKB">
        <authorList>
            <consortium name="EnsemblPlants"/>
        </authorList>
    </citation>
    <scope>IDENTIFICATION</scope>
    <source>
        <strain evidence="2">cv. B73</strain>
    </source>
</reference>
<organism evidence="2 3">
    <name type="scientific">Zea mays</name>
    <name type="common">Maize</name>
    <dbReference type="NCBI Taxonomy" id="4577"/>
    <lineage>
        <taxon>Eukaryota</taxon>
        <taxon>Viridiplantae</taxon>
        <taxon>Streptophyta</taxon>
        <taxon>Embryophyta</taxon>
        <taxon>Tracheophyta</taxon>
        <taxon>Spermatophyta</taxon>
        <taxon>Magnoliopsida</taxon>
        <taxon>Liliopsida</taxon>
        <taxon>Poales</taxon>
        <taxon>Poaceae</taxon>
        <taxon>PACMAD clade</taxon>
        <taxon>Panicoideae</taxon>
        <taxon>Andropogonodae</taxon>
        <taxon>Andropogoneae</taxon>
        <taxon>Tripsacinae</taxon>
        <taxon>Zea</taxon>
    </lineage>
</organism>
<evidence type="ECO:0000313" key="2">
    <source>
        <dbReference type="EnsemblPlants" id="Zm00001eb183020_P001"/>
    </source>
</evidence>
<dbReference type="InParanoid" id="A0A804NSK2"/>
<evidence type="ECO:0000256" key="1">
    <source>
        <dbReference type="SAM" id="MobiDB-lite"/>
    </source>
</evidence>
<feature type="region of interest" description="Disordered" evidence="1">
    <location>
        <begin position="153"/>
        <end position="174"/>
    </location>
</feature>
<feature type="region of interest" description="Disordered" evidence="1">
    <location>
        <begin position="60"/>
        <end position="94"/>
    </location>
</feature>
<reference evidence="2" key="2">
    <citation type="submission" date="2019-07" db="EMBL/GenBank/DDBJ databases">
        <authorList>
            <person name="Seetharam A."/>
            <person name="Woodhouse M."/>
            <person name="Cannon E."/>
        </authorList>
    </citation>
    <scope>NUCLEOTIDE SEQUENCE [LARGE SCALE GENOMIC DNA]</scope>
    <source>
        <strain evidence="2">cv. B73</strain>
    </source>
</reference>
<dbReference type="EnsemblPlants" id="Zm00001eb183020_T001">
    <property type="protein sequence ID" value="Zm00001eb183020_P001"/>
    <property type="gene ID" value="Zm00001eb183020"/>
</dbReference>
<keyword evidence="3" id="KW-1185">Reference proteome</keyword>
<feature type="compositionally biased region" description="Basic and acidic residues" evidence="1">
    <location>
        <begin position="155"/>
        <end position="174"/>
    </location>
</feature>